<dbReference type="EMBL" id="CP019344">
    <property type="protein sequence ID" value="ARN78078.1"/>
    <property type="molecule type" value="Genomic_DNA"/>
</dbReference>
<dbReference type="RefSeq" id="WP_085766874.1">
    <property type="nucleotide sequence ID" value="NZ_CP019344.1"/>
</dbReference>
<evidence type="ECO:0000313" key="2">
    <source>
        <dbReference type="EMBL" id="ARN78078.1"/>
    </source>
</evidence>
<dbReference type="AlphaFoldDB" id="A0A1W6MKD6"/>
<evidence type="ECO:0008006" key="4">
    <source>
        <dbReference type="Google" id="ProtNLM"/>
    </source>
</evidence>
<gene>
    <name evidence="2" type="ORF">BST97_08750</name>
</gene>
<protein>
    <recommendedName>
        <fullName evidence="4">Gliding motility protein GldM</fullName>
    </recommendedName>
</protein>
<accession>A0A1W6MKD6</accession>
<keyword evidence="1" id="KW-0732">Signal</keyword>
<proteinExistence type="predicted"/>
<organism evidence="2 3">
    <name type="scientific">Nonlabens spongiae</name>
    <dbReference type="NCBI Taxonomy" id="331648"/>
    <lineage>
        <taxon>Bacteria</taxon>
        <taxon>Pseudomonadati</taxon>
        <taxon>Bacteroidota</taxon>
        <taxon>Flavobacteriia</taxon>
        <taxon>Flavobacteriales</taxon>
        <taxon>Flavobacteriaceae</taxon>
        <taxon>Nonlabens</taxon>
    </lineage>
</organism>
<feature type="signal peptide" evidence="1">
    <location>
        <begin position="1"/>
        <end position="21"/>
    </location>
</feature>
<name>A0A1W6MKD6_9FLAO</name>
<keyword evidence="3" id="KW-1185">Reference proteome</keyword>
<evidence type="ECO:0000313" key="3">
    <source>
        <dbReference type="Proteomes" id="UP000193431"/>
    </source>
</evidence>
<dbReference type="Proteomes" id="UP000193431">
    <property type="component" value="Chromosome"/>
</dbReference>
<dbReference type="OrthoDB" id="817809at2"/>
<evidence type="ECO:0000256" key="1">
    <source>
        <dbReference type="SAM" id="SignalP"/>
    </source>
</evidence>
<reference evidence="2 3" key="1">
    <citation type="submission" date="2016-11" db="EMBL/GenBank/DDBJ databases">
        <title>Trade-off between light-utilization and light-protection in marine flavobacteria.</title>
        <authorList>
            <person name="Kumagai Y."/>
        </authorList>
    </citation>
    <scope>NUCLEOTIDE SEQUENCE [LARGE SCALE GENOMIC DNA]</scope>
    <source>
        <strain evidence="2 3">JCM 13191</strain>
    </source>
</reference>
<feature type="chain" id="PRO_5012032037" description="Gliding motility protein GldM" evidence="1">
    <location>
        <begin position="22"/>
        <end position="360"/>
    </location>
</feature>
<dbReference type="STRING" id="331648.BST97_08750"/>
<sequence length="360" mass="39426">MKTIIYSVLTVLFLFSAFAKAQTLGELKSKVFDSGQKPKKKASKEVYIANFNALVEIYREDVDYKAKREFRGKGRGEATAKAALGLTGVDTDLMQAKVDKLYDDLITDLKSKGYTLLNVDEAKETKFYKKAVPLKGPIMRESATPGFLEIIPSSFDGLASKKEAEGKDSKKRGFLSGFKAVGSALSGGNNALSKEMDDAIILDITLVMSWSETGGGWLDGLAGATAKIKTNLALGTKSVTAPVEKGLRMKGQESVYDLETAFNLSQGSGLKKTVWKGYLKKPLQISGVLENVKVESFNRGKASQTYDVGNMWTVTEWTSTVSKDAKMVEVDSNKFADALYLSGKAFIDDQLNYMNDKYKM</sequence>